<dbReference type="InterPro" id="IPR011251">
    <property type="entry name" value="Luciferase-like_dom"/>
</dbReference>
<organism evidence="3 4">
    <name type="scientific">Streptacidiphilus cavernicola</name>
    <dbReference type="NCBI Taxonomy" id="3342716"/>
    <lineage>
        <taxon>Bacteria</taxon>
        <taxon>Bacillati</taxon>
        <taxon>Actinomycetota</taxon>
        <taxon>Actinomycetes</taxon>
        <taxon>Kitasatosporales</taxon>
        <taxon>Streptomycetaceae</taxon>
        <taxon>Streptacidiphilus</taxon>
    </lineage>
</organism>
<comment type="caution">
    <text evidence="3">The sequence shown here is derived from an EMBL/GenBank/DDBJ whole genome shotgun (WGS) entry which is preliminary data.</text>
</comment>
<dbReference type="Proteomes" id="UP001592531">
    <property type="component" value="Unassembled WGS sequence"/>
</dbReference>
<dbReference type="NCBIfam" id="TIGR03557">
    <property type="entry name" value="F420_G6P_family"/>
    <property type="match status" value="1"/>
</dbReference>
<dbReference type="SUPFAM" id="SSF51679">
    <property type="entry name" value="Bacterial luciferase-like"/>
    <property type="match status" value="1"/>
</dbReference>
<protein>
    <submittedName>
        <fullName evidence="3">LLM class F420-dependent oxidoreductase</fullName>
        <ecNumber evidence="3">1.-.-.-</ecNumber>
    </submittedName>
</protein>
<evidence type="ECO:0000259" key="2">
    <source>
        <dbReference type="Pfam" id="PF00296"/>
    </source>
</evidence>
<gene>
    <name evidence="3" type="ORF">ACEZDE_04215</name>
</gene>
<dbReference type="EC" id="1.-.-.-" evidence="3"/>
<keyword evidence="1 3" id="KW-0560">Oxidoreductase</keyword>
<dbReference type="EMBL" id="JBHFAB010000002">
    <property type="protein sequence ID" value="MFC1415851.1"/>
    <property type="molecule type" value="Genomic_DNA"/>
</dbReference>
<proteinExistence type="predicted"/>
<name>A0ABV6VQJ8_9ACTN</name>
<keyword evidence="4" id="KW-1185">Reference proteome</keyword>
<dbReference type="InterPro" id="IPR036661">
    <property type="entry name" value="Luciferase-like_sf"/>
</dbReference>
<dbReference type="PANTHER" id="PTHR43244">
    <property type="match status" value="1"/>
</dbReference>
<dbReference type="CDD" id="cd01097">
    <property type="entry name" value="Tetrahydromethanopterin_reductase"/>
    <property type="match status" value="1"/>
</dbReference>
<evidence type="ECO:0000313" key="3">
    <source>
        <dbReference type="EMBL" id="MFC1415851.1"/>
    </source>
</evidence>
<dbReference type="InterPro" id="IPR050564">
    <property type="entry name" value="F420-G6PD/mer"/>
</dbReference>
<dbReference type="GO" id="GO:0016491">
    <property type="term" value="F:oxidoreductase activity"/>
    <property type="evidence" value="ECO:0007669"/>
    <property type="project" value="UniProtKB-KW"/>
</dbReference>
<dbReference type="Gene3D" id="3.20.20.30">
    <property type="entry name" value="Luciferase-like domain"/>
    <property type="match status" value="1"/>
</dbReference>
<feature type="domain" description="Luciferase-like" evidence="2">
    <location>
        <begin position="4"/>
        <end position="291"/>
    </location>
</feature>
<accession>A0ABV6VQJ8</accession>
<dbReference type="PANTHER" id="PTHR43244:SF1">
    <property type="entry name" value="5,10-METHYLENETETRAHYDROMETHANOPTERIN REDUCTASE"/>
    <property type="match status" value="1"/>
</dbReference>
<dbReference type="RefSeq" id="WP_380532262.1">
    <property type="nucleotide sequence ID" value="NZ_JBHFAB010000002.1"/>
</dbReference>
<reference evidence="3 4" key="1">
    <citation type="submission" date="2024-09" db="EMBL/GenBank/DDBJ databases">
        <authorList>
            <person name="Lee S.D."/>
        </authorList>
    </citation>
    <scope>NUCLEOTIDE SEQUENCE [LARGE SCALE GENOMIC DNA]</scope>
    <source>
        <strain evidence="3 4">N8-3</strain>
    </source>
</reference>
<dbReference type="InterPro" id="IPR019945">
    <property type="entry name" value="F420_G6P_DH-rel"/>
</dbReference>
<evidence type="ECO:0000256" key="1">
    <source>
        <dbReference type="ARBA" id="ARBA00023002"/>
    </source>
</evidence>
<sequence>MTSFGYFLSCEEFTPHQLLEQARLAEQAGFTSLAISDHFHPWNDEQGSSPFVWSMIGALSQATDLPVTTLVTCPTVRLHPAVTAQAAATSSVLTRGRFALGVGTGEALNEHILGDRWPAYQVRAEMLEEAVEVMRALFTGERTSHRGRHYTVEDARLYTAPSRPVPIHVSGFGPRSAELAGRIGDGFVTMQPDADLVGAFREAGGTGKPVLGGLKVCWNPDRDTAVKTVHRLWPTELLPGELAQILPTPEHFEQASQLVTEQQVADAVVCGDDPAQHAAAVGAYVEAGFDEVFVGQVGQDYHGFFDFYRDRVLPELRKN</sequence>
<evidence type="ECO:0000313" key="4">
    <source>
        <dbReference type="Proteomes" id="UP001592531"/>
    </source>
</evidence>
<dbReference type="Pfam" id="PF00296">
    <property type="entry name" value="Bac_luciferase"/>
    <property type="match status" value="1"/>
</dbReference>